<reference evidence="6 7" key="1">
    <citation type="journal article" date="2010" name="Nature">
        <title>The Ectocarpus genome and the independent evolution of multicellularity in brown algae.</title>
        <authorList>
            <person name="Cock J.M."/>
            <person name="Sterck L."/>
            <person name="Rouze P."/>
            <person name="Scornet D."/>
            <person name="Allen A.E."/>
            <person name="Amoutzias G."/>
            <person name="Anthouard V."/>
            <person name="Artiguenave F."/>
            <person name="Aury J.M."/>
            <person name="Badger J.H."/>
            <person name="Beszteri B."/>
            <person name="Billiau K."/>
            <person name="Bonnet E."/>
            <person name="Bothwell J.H."/>
            <person name="Bowler C."/>
            <person name="Boyen C."/>
            <person name="Brownlee C."/>
            <person name="Carrano C.J."/>
            <person name="Charrier B."/>
            <person name="Cho G.Y."/>
            <person name="Coelho S.M."/>
            <person name="Collen J."/>
            <person name="Corre E."/>
            <person name="Da Silva C."/>
            <person name="Delage L."/>
            <person name="Delaroque N."/>
            <person name="Dittami S.M."/>
            <person name="Doulbeau S."/>
            <person name="Elias M."/>
            <person name="Farnham G."/>
            <person name="Gachon C.M."/>
            <person name="Gschloessl B."/>
            <person name="Heesch S."/>
            <person name="Jabbari K."/>
            <person name="Jubin C."/>
            <person name="Kawai H."/>
            <person name="Kimura K."/>
            <person name="Kloareg B."/>
            <person name="Kupper F.C."/>
            <person name="Lang D."/>
            <person name="Le Bail A."/>
            <person name="Leblanc C."/>
            <person name="Lerouge P."/>
            <person name="Lohr M."/>
            <person name="Lopez P.J."/>
            <person name="Martens C."/>
            <person name="Maumus F."/>
            <person name="Michel G."/>
            <person name="Miranda-Saavedra D."/>
            <person name="Morales J."/>
            <person name="Moreau H."/>
            <person name="Motomura T."/>
            <person name="Nagasato C."/>
            <person name="Napoli C.A."/>
            <person name="Nelson D.R."/>
            <person name="Nyvall-Collen P."/>
            <person name="Peters A.F."/>
            <person name="Pommier C."/>
            <person name="Potin P."/>
            <person name="Poulain J."/>
            <person name="Quesneville H."/>
            <person name="Read B."/>
            <person name="Rensing S.A."/>
            <person name="Ritter A."/>
            <person name="Rousvoal S."/>
            <person name="Samanta M."/>
            <person name="Samson G."/>
            <person name="Schroeder D.C."/>
            <person name="Segurens B."/>
            <person name="Strittmatter M."/>
            <person name="Tonon T."/>
            <person name="Tregear J.W."/>
            <person name="Valentin K."/>
            <person name="von Dassow P."/>
            <person name="Yamagishi T."/>
            <person name="Van de Peer Y."/>
            <person name="Wincker P."/>
        </authorList>
    </citation>
    <scope>NUCLEOTIDE SEQUENCE [LARGE SCALE GENOMIC DNA]</scope>
    <source>
        <strain evidence="7">Ec32 / CCAP1310/4</strain>
    </source>
</reference>
<dbReference type="GO" id="GO:0005886">
    <property type="term" value="C:plasma membrane"/>
    <property type="evidence" value="ECO:0007669"/>
    <property type="project" value="UniProtKB-SubCell"/>
</dbReference>
<dbReference type="PANTHER" id="PTHR31269:SF2">
    <property type="entry name" value="S-TYPE ANION CHANNEL SLAH3"/>
    <property type="match status" value="1"/>
</dbReference>
<dbReference type="GO" id="GO:0012505">
    <property type="term" value="C:endomembrane system"/>
    <property type="evidence" value="ECO:0007669"/>
    <property type="project" value="UniProtKB-SubCell"/>
</dbReference>
<keyword evidence="7" id="KW-1185">Reference proteome</keyword>
<evidence type="ECO:0000256" key="1">
    <source>
        <dbReference type="ARBA" id="ARBA00004127"/>
    </source>
</evidence>
<accession>D7FSY7</accession>
<dbReference type="EMBL" id="FN649755">
    <property type="protein sequence ID" value="CBJ31278.1"/>
    <property type="molecule type" value="Genomic_DNA"/>
</dbReference>
<evidence type="ECO:0000256" key="5">
    <source>
        <dbReference type="SAM" id="Phobius"/>
    </source>
</evidence>
<name>D7FSY7_ECTSI</name>
<keyword evidence="3" id="KW-0813">Transport</keyword>
<evidence type="ECO:0000256" key="2">
    <source>
        <dbReference type="ARBA" id="ARBA00004236"/>
    </source>
</evidence>
<dbReference type="GO" id="GO:0006873">
    <property type="term" value="P:intracellular monoatomic ion homeostasis"/>
    <property type="evidence" value="ECO:0007669"/>
    <property type="project" value="InterPro"/>
</dbReference>
<keyword evidence="4" id="KW-1003">Cell membrane</keyword>
<keyword evidence="5" id="KW-1133">Transmembrane helix</keyword>
<gene>
    <name evidence="6" type="ORF">Esi_0242_0017</name>
</gene>
<protein>
    <submittedName>
        <fullName evidence="6">Uncharacterized protein</fullName>
    </submittedName>
</protein>
<keyword evidence="5" id="KW-0812">Transmembrane</keyword>
<organism evidence="6 7">
    <name type="scientific">Ectocarpus siliculosus</name>
    <name type="common">Brown alga</name>
    <name type="synonym">Conferva siliculosa</name>
    <dbReference type="NCBI Taxonomy" id="2880"/>
    <lineage>
        <taxon>Eukaryota</taxon>
        <taxon>Sar</taxon>
        <taxon>Stramenopiles</taxon>
        <taxon>Ochrophyta</taxon>
        <taxon>PX clade</taxon>
        <taxon>Phaeophyceae</taxon>
        <taxon>Ectocarpales</taxon>
        <taxon>Ectocarpaceae</taxon>
        <taxon>Ectocarpus</taxon>
    </lineage>
</organism>
<sequence length="110" mass="12237">MQTFQSHMATEKNFTSVLKGIELEDPRPNTTQIDPQLQLPWPFLLRLKVNTFAIPLGLSSQAQLWGSLSRSSLLESALGRGIPDVIQQIYWVLALSLLAVIALGYFLKVG</sequence>
<evidence type="ECO:0000313" key="7">
    <source>
        <dbReference type="Proteomes" id="UP000002630"/>
    </source>
</evidence>
<evidence type="ECO:0000313" key="6">
    <source>
        <dbReference type="EMBL" id="CBJ31278.1"/>
    </source>
</evidence>
<dbReference type="Gene3D" id="1.50.10.150">
    <property type="entry name" value="Voltage-dependent anion channel"/>
    <property type="match status" value="1"/>
</dbReference>
<dbReference type="InParanoid" id="D7FSY7"/>
<comment type="subcellular location">
    <subcellularLocation>
        <location evidence="2">Cell membrane</location>
    </subcellularLocation>
    <subcellularLocation>
        <location evidence="1">Endomembrane system</location>
        <topology evidence="1">Multi-pass membrane protein</topology>
    </subcellularLocation>
</comment>
<evidence type="ECO:0000256" key="4">
    <source>
        <dbReference type="ARBA" id="ARBA00022475"/>
    </source>
</evidence>
<dbReference type="InterPro" id="IPR038665">
    <property type="entry name" value="Voltage-dep_anion_channel_sf"/>
</dbReference>
<dbReference type="GO" id="GO:0008308">
    <property type="term" value="F:voltage-gated monoatomic anion channel activity"/>
    <property type="evidence" value="ECO:0007669"/>
    <property type="project" value="InterPro"/>
</dbReference>
<proteinExistence type="predicted"/>
<dbReference type="AlphaFoldDB" id="D7FSY7"/>
<dbReference type="EMBL" id="FN648423">
    <property type="protein sequence ID" value="CBJ31278.1"/>
    <property type="molecule type" value="Genomic_DNA"/>
</dbReference>
<dbReference type="Proteomes" id="UP000002630">
    <property type="component" value="Linkage Group LG30"/>
</dbReference>
<evidence type="ECO:0000256" key="3">
    <source>
        <dbReference type="ARBA" id="ARBA00022448"/>
    </source>
</evidence>
<dbReference type="PANTHER" id="PTHR31269">
    <property type="entry name" value="S-TYPE ANION CHANNEL SLAH3"/>
    <property type="match status" value="1"/>
</dbReference>
<feature type="transmembrane region" description="Helical" evidence="5">
    <location>
        <begin position="89"/>
        <end position="107"/>
    </location>
</feature>
<dbReference type="InterPro" id="IPR030183">
    <property type="entry name" value="SLAC/SLAH"/>
</dbReference>
<keyword evidence="5" id="KW-0472">Membrane</keyword>